<evidence type="ECO:0000256" key="1">
    <source>
        <dbReference type="ARBA" id="ARBA00010062"/>
    </source>
</evidence>
<keyword evidence="5" id="KW-1185">Reference proteome</keyword>
<dbReference type="Proteomes" id="UP000016534">
    <property type="component" value="Unassembled WGS sequence"/>
</dbReference>
<dbReference type="InterPro" id="IPR028081">
    <property type="entry name" value="Leu-bd"/>
</dbReference>
<keyword evidence="4" id="KW-0675">Receptor</keyword>
<gene>
    <name evidence="4" type="ORF">PUND_02200</name>
</gene>
<comment type="similarity">
    <text evidence="1">Belongs to the leucine-binding protein family.</text>
</comment>
<reference evidence="4" key="1">
    <citation type="journal article" date="2012" name="J. Bacteriol.">
        <title>Genome sequences of type strains of seven species of the marine bacterium Pseudoalteromonas.</title>
        <authorList>
            <person name="Xie B.B."/>
            <person name="Shu Y.L."/>
            <person name="Qin Q.L."/>
            <person name="Rong J.C."/>
            <person name="Zhang X.Y."/>
            <person name="Chen X.L."/>
            <person name="Shi M."/>
            <person name="He H.L."/>
            <person name="Zhou B.C."/>
            <person name="Zhang Y.Z."/>
        </authorList>
    </citation>
    <scope>NUCLEOTIDE SEQUENCE [LARGE SCALE GENOMIC DNA]</scope>
    <source>
        <strain evidence="4">NCIMB 2128</strain>
    </source>
</reference>
<dbReference type="PANTHER" id="PTHR47235:SF1">
    <property type="entry name" value="BLR6548 PROTEIN"/>
    <property type="match status" value="1"/>
</dbReference>
<evidence type="ECO:0000259" key="3">
    <source>
        <dbReference type="Pfam" id="PF13458"/>
    </source>
</evidence>
<sequence>MNALRIIIHLSIALIAIALGQPLAFAEQDNSKVIKLGMSTALSGPAQNIGQQLYKGSSIYFNKVNNAGGINGAEIQLLVANDNYEPKQTVNNTRTFIYSDKVDALFGAMGTPTSHAIIPLLEQSKIPFLMPFSGASFLHDKSRANIFNLRASYNDEAAEQIKYLVEERKHTKIGLFIQADEFGLYVESGLRKELAKYDLSPIKVARYQRNSHDVASALNALQTSGVTAICLVGTYAPLGEFINSAHAKNFAPDYTSVSFVPSFDLFGEVTTPSHIMVTEIVPNPLTCNDNFCNEFLADMQANKITKPNRLHFEGYINAMAFSRAAANCKLPLQHSCLLKELNSLLINDKIIKKFFIDTKNKNKRNVYRSYYVNK</sequence>
<comment type="caution">
    <text evidence="4">The sequence shown here is derived from an EMBL/GenBank/DDBJ whole genome shotgun (WGS) entry which is preliminary data.</text>
</comment>
<dbReference type="Gene3D" id="3.40.50.2300">
    <property type="match status" value="2"/>
</dbReference>
<name>A0ABN0NLR9_9GAMM</name>
<organism evidence="4 5">
    <name type="scientific">Pseudoalteromonas undina</name>
    <dbReference type="NCBI Taxonomy" id="43660"/>
    <lineage>
        <taxon>Bacteria</taxon>
        <taxon>Pseudomonadati</taxon>
        <taxon>Pseudomonadota</taxon>
        <taxon>Gammaproteobacteria</taxon>
        <taxon>Alteromonadales</taxon>
        <taxon>Pseudoalteromonadaceae</taxon>
        <taxon>Pseudoalteromonas</taxon>
    </lineage>
</organism>
<evidence type="ECO:0000313" key="5">
    <source>
        <dbReference type="Proteomes" id="UP000016534"/>
    </source>
</evidence>
<proteinExistence type="inferred from homology"/>
<dbReference type="Pfam" id="PF13458">
    <property type="entry name" value="Peripla_BP_6"/>
    <property type="match status" value="1"/>
</dbReference>
<protein>
    <submittedName>
        <fullName evidence="4">Extracellular ligand-binding receptor</fullName>
    </submittedName>
</protein>
<dbReference type="PANTHER" id="PTHR47235">
    <property type="entry name" value="BLR6548 PROTEIN"/>
    <property type="match status" value="1"/>
</dbReference>
<keyword evidence="2" id="KW-0732">Signal</keyword>
<evidence type="ECO:0000256" key="2">
    <source>
        <dbReference type="ARBA" id="ARBA00022729"/>
    </source>
</evidence>
<feature type="domain" description="Leucine-binding protein" evidence="3">
    <location>
        <begin position="34"/>
        <end position="367"/>
    </location>
</feature>
<dbReference type="InterPro" id="IPR028082">
    <property type="entry name" value="Peripla_BP_I"/>
</dbReference>
<dbReference type="EMBL" id="AHCF02000005">
    <property type="protein sequence ID" value="ERG62454.1"/>
    <property type="molecule type" value="Genomic_DNA"/>
</dbReference>
<reference evidence="4" key="2">
    <citation type="submission" date="2013-04" db="EMBL/GenBank/DDBJ databases">
        <title>Genome sequence of Pseudoalteromonas undina.</title>
        <authorList>
            <person name="Xie B.-B."/>
            <person name="Rong J.-C."/>
            <person name="Qin Q.-L."/>
            <person name="Shu Y.-L."/>
            <person name="Zhang Y.-Z."/>
        </authorList>
    </citation>
    <scope>NUCLEOTIDE SEQUENCE</scope>
    <source>
        <strain evidence="4">NCIMB 2128</strain>
    </source>
</reference>
<dbReference type="CDD" id="cd19978">
    <property type="entry name" value="PBP1_ABC_ligand_binding-like"/>
    <property type="match status" value="1"/>
</dbReference>
<dbReference type="SUPFAM" id="SSF53822">
    <property type="entry name" value="Periplasmic binding protein-like I"/>
    <property type="match status" value="1"/>
</dbReference>
<evidence type="ECO:0000313" key="4">
    <source>
        <dbReference type="EMBL" id="ERG62454.1"/>
    </source>
</evidence>
<accession>A0ABN0NLR9</accession>